<dbReference type="PANTHER" id="PTHR46390:SF1">
    <property type="entry name" value="MANNOSE-1-PHOSPHATE GUANYLYLTRANSFERASE"/>
    <property type="match status" value="1"/>
</dbReference>
<dbReference type="PANTHER" id="PTHR46390">
    <property type="entry name" value="MANNOSE-1-PHOSPHATE GUANYLYLTRANSFERASE"/>
    <property type="match status" value="1"/>
</dbReference>
<dbReference type="InterPro" id="IPR051161">
    <property type="entry name" value="Mannose-6P_isomerase_type2"/>
</dbReference>
<feature type="domain" description="MannoseP isomerase/GMP-like beta-helix" evidence="2">
    <location>
        <begin position="307"/>
        <end position="359"/>
    </location>
</feature>
<keyword evidence="3" id="KW-0808">Transferase</keyword>
<accession>A0ABQ5R3T6</accession>
<proteinExistence type="predicted"/>
<gene>
    <name evidence="3" type="primary">manC</name>
    <name evidence="3" type="ORF">Pa4123_63510</name>
</gene>
<dbReference type="InterPro" id="IPR049577">
    <property type="entry name" value="GMPP_N"/>
</dbReference>
<protein>
    <submittedName>
        <fullName evidence="3">Mannose-1-phosphate guanylyltransferase</fullName>
    </submittedName>
</protein>
<dbReference type="Proteomes" id="UP001144280">
    <property type="component" value="Unassembled WGS sequence"/>
</dbReference>
<organism evidence="3 4">
    <name type="scientific">Phytohabitans aurantiacus</name>
    <dbReference type="NCBI Taxonomy" id="3016789"/>
    <lineage>
        <taxon>Bacteria</taxon>
        <taxon>Bacillati</taxon>
        <taxon>Actinomycetota</taxon>
        <taxon>Actinomycetes</taxon>
        <taxon>Micromonosporales</taxon>
        <taxon>Micromonosporaceae</taxon>
    </lineage>
</organism>
<sequence length="367" mass="39312">MGFDPQNLYGVVLAGGFGTRLWPLSRQGRPKQFIDLLGGGRSLLQQAVDRVVDIIPLDRVLVVTTERFAADVAAQLPDLAPENIIAEPCGRDTAPAMGVAAEIVSARCPDAVVVNLPADHYVADGERFRAALLTAAEAAYDHPVVAVLGVPPTFANTGLGYIEVGADTIEVGDRTLLEVARFTEKPDAATARAFVDSGRYLWNANYYTFHVDTFLASLAEYAPSLYRALAPLRGTADRAAIAQVYATVEAAPVDTAMTEKASNIYVLPADFRWSDVGNWNELYAVLADGWAEPDGTVVVSPRPELIIGIDASDNLVLQATPRPIALVGVRDSVVVDLDDGLLVAGRAQIQDIRQVVERLAEVAPAYC</sequence>
<evidence type="ECO:0000259" key="1">
    <source>
        <dbReference type="Pfam" id="PF00483"/>
    </source>
</evidence>
<dbReference type="Gene3D" id="3.90.550.10">
    <property type="entry name" value="Spore Coat Polysaccharide Biosynthesis Protein SpsA, Chain A"/>
    <property type="match status" value="1"/>
</dbReference>
<dbReference type="Pfam" id="PF22640">
    <property type="entry name" value="ManC_GMP_beta-helix"/>
    <property type="match status" value="1"/>
</dbReference>
<evidence type="ECO:0000313" key="3">
    <source>
        <dbReference type="EMBL" id="GLI01075.1"/>
    </source>
</evidence>
<name>A0ABQ5R3T6_9ACTN</name>
<dbReference type="InterPro" id="IPR029044">
    <property type="entry name" value="Nucleotide-diphossugar_trans"/>
</dbReference>
<dbReference type="GO" id="GO:0016779">
    <property type="term" value="F:nucleotidyltransferase activity"/>
    <property type="evidence" value="ECO:0007669"/>
    <property type="project" value="UniProtKB-KW"/>
</dbReference>
<dbReference type="CDD" id="cd02509">
    <property type="entry name" value="GDP-M1P_Guanylyltransferase"/>
    <property type="match status" value="1"/>
</dbReference>
<evidence type="ECO:0000259" key="2">
    <source>
        <dbReference type="Pfam" id="PF22640"/>
    </source>
</evidence>
<dbReference type="InterPro" id="IPR005835">
    <property type="entry name" value="NTP_transferase_dom"/>
</dbReference>
<feature type="domain" description="Nucleotidyl transferase" evidence="1">
    <location>
        <begin position="10"/>
        <end position="286"/>
    </location>
</feature>
<dbReference type="RefSeq" id="WP_281901793.1">
    <property type="nucleotide sequence ID" value="NZ_BSDI01000040.1"/>
</dbReference>
<keyword evidence="4" id="KW-1185">Reference proteome</keyword>
<keyword evidence="3" id="KW-0548">Nucleotidyltransferase</keyword>
<dbReference type="SUPFAM" id="SSF159283">
    <property type="entry name" value="Guanosine diphospho-D-mannose pyrophosphorylase/mannose-6-phosphate isomerase linker domain"/>
    <property type="match status" value="1"/>
</dbReference>
<dbReference type="EMBL" id="BSDI01000040">
    <property type="protein sequence ID" value="GLI01075.1"/>
    <property type="molecule type" value="Genomic_DNA"/>
</dbReference>
<dbReference type="InterPro" id="IPR054566">
    <property type="entry name" value="ManC/GMP-like_b-helix"/>
</dbReference>
<comment type="caution">
    <text evidence="3">The sequence shown here is derived from an EMBL/GenBank/DDBJ whole genome shotgun (WGS) entry which is preliminary data.</text>
</comment>
<reference evidence="3" key="1">
    <citation type="submission" date="2022-12" db="EMBL/GenBank/DDBJ databases">
        <title>New Phytohabitans aurantiacus sp. RD004123 nov., an actinomycete isolated from soil.</title>
        <authorList>
            <person name="Triningsih D.W."/>
            <person name="Harunari E."/>
            <person name="Igarashi Y."/>
        </authorList>
    </citation>
    <scope>NUCLEOTIDE SEQUENCE</scope>
    <source>
        <strain evidence="3">RD004123</strain>
    </source>
</reference>
<dbReference type="SUPFAM" id="SSF53448">
    <property type="entry name" value="Nucleotide-diphospho-sugar transferases"/>
    <property type="match status" value="1"/>
</dbReference>
<evidence type="ECO:0000313" key="4">
    <source>
        <dbReference type="Proteomes" id="UP001144280"/>
    </source>
</evidence>
<dbReference type="Pfam" id="PF00483">
    <property type="entry name" value="NTP_transferase"/>
    <property type="match status" value="1"/>
</dbReference>